<keyword evidence="4" id="KW-1185">Reference proteome</keyword>
<dbReference type="InterPro" id="IPR014729">
    <property type="entry name" value="Rossmann-like_a/b/a_fold"/>
</dbReference>
<dbReference type="PRINTS" id="PR01438">
    <property type="entry name" value="UNVRSLSTRESS"/>
</dbReference>
<evidence type="ECO:0000259" key="2">
    <source>
        <dbReference type="Pfam" id="PF00582"/>
    </source>
</evidence>
<dbReference type="EMBL" id="CP021431">
    <property type="protein sequence ID" value="ART99924.1"/>
    <property type="molecule type" value="Genomic_DNA"/>
</dbReference>
<gene>
    <name evidence="3" type="ORF">LOKVESSMR4R_00589</name>
</gene>
<reference evidence="3 4" key="1">
    <citation type="submission" date="2017-05" db="EMBL/GenBank/DDBJ databases">
        <title>Genome Sequence of Loktanella vestfoldensis Strain SMR4r Isolated from a Culture of the Diatom Skeletonema marinoi.</title>
        <authorList>
            <person name="Topel M."/>
            <person name="Pinder M.I.M."/>
            <person name="Johansson O.N."/>
            <person name="Kourtchenko O."/>
            <person name="Godhe A."/>
            <person name="Clarke A.K."/>
        </authorList>
    </citation>
    <scope>NUCLEOTIDE SEQUENCE [LARGE SCALE GENOMIC DNA]</scope>
    <source>
        <strain evidence="3 4">SMR4r</strain>
    </source>
</reference>
<dbReference type="Gene3D" id="3.40.50.620">
    <property type="entry name" value="HUPs"/>
    <property type="match status" value="1"/>
</dbReference>
<dbReference type="CDD" id="cd00293">
    <property type="entry name" value="USP-like"/>
    <property type="match status" value="1"/>
</dbReference>
<proteinExistence type="inferred from homology"/>
<accession>A0A1Y0E8J1</accession>
<sequence>MEKTTFIVGLDGSETGARALAFAKDRATAIGGCAIVICYVIEWSPFTFQTAEENRERHKRREAEIAMAHERVLDPALTMSKAEGFDMEGIVRHGDAAEILDTLARDHGAKQIIVGRIGARGLKSRLFGGVAARLAATASVPVTIIP</sequence>
<dbReference type="PANTHER" id="PTHR46268">
    <property type="entry name" value="STRESS RESPONSE PROTEIN NHAX"/>
    <property type="match status" value="1"/>
</dbReference>
<dbReference type="InterPro" id="IPR006015">
    <property type="entry name" value="Universal_stress_UspA"/>
</dbReference>
<dbReference type="Pfam" id="PF00582">
    <property type="entry name" value="Usp"/>
    <property type="match status" value="1"/>
</dbReference>
<dbReference type="SUPFAM" id="SSF52402">
    <property type="entry name" value="Adenine nucleotide alpha hydrolases-like"/>
    <property type="match status" value="1"/>
</dbReference>
<dbReference type="PANTHER" id="PTHR46268:SF6">
    <property type="entry name" value="UNIVERSAL STRESS PROTEIN UP12"/>
    <property type="match status" value="1"/>
</dbReference>
<dbReference type="OrthoDB" id="5186731at2"/>
<protein>
    <submittedName>
        <fullName evidence="3">Universal stress protein family protein</fullName>
    </submittedName>
</protein>
<feature type="domain" description="UspA" evidence="2">
    <location>
        <begin position="6"/>
        <end position="146"/>
    </location>
</feature>
<name>A0A1Y0E8J1_9RHOB</name>
<dbReference type="AlphaFoldDB" id="A0A1Y0E8J1"/>
<dbReference type="RefSeq" id="WP_087206224.1">
    <property type="nucleotide sequence ID" value="NZ_CP021431.1"/>
</dbReference>
<organism evidence="3 4">
    <name type="scientific">Yoonia vestfoldensis</name>
    <dbReference type="NCBI Taxonomy" id="245188"/>
    <lineage>
        <taxon>Bacteria</taxon>
        <taxon>Pseudomonadati</taxon>
        <taxon>Pseudomonadota</taxon>
        <taxon>Alphaproteobacteria</taxon>
        <taxon>Rhodobacterales</taxon>
        <taxon>Paracoccaceae</taxon>
        <taxon>Yoonia</taxon>
    </lineage>
</organism>
<evidence type="ECO:0000313" key="3">
    <source>
        <dbReference type="EMBL" id="ART99924.1"/>
    </source>
</evidence>
<evidence type="ECO:0000313" key="4">
    <source>
        <dbReference type="Proteomes" id="UP000195273"/>
    </source>
</evidence>
<dbReference type="Proteomes" id="UP000195273">
    <property type="component" value="Chromosome"/>
</dbReference>
<evidence type="ECO:0000256" key="1">
    <source>
        <dbReference type="ARBA" id="ARBA00008791"/>
    </source>
</evidence>
<comment type="similarity">
    <text evidence="1">Belongs to the universal stress protein A family.</text>
</comment>
<dbReference type="InterPro" id="IPR006016">
    <property type="entry name" value="UspA"/>
</dbReference>
<dbReference type="KEGG" id="lvs:LOKVESSMR4R_00589"/>